<dbReference type="RefSeq" id="WP_378245471.1">
    <property type="nucleotide sequence ID" value="NZ_JBHRWK010000082.1"/>
</dbReference>
<comment type="caution">
    <text evidence="1">The sequence shown here is derived from an EMBL/GenBank/DDBJ whole genome shotgun (WGS) entry which is preliminary data.</text>
</comment>
<gene>
    <name evidence="1" type="ORF">ACFOSH_37835</name>
</gene>
<organism evidence="1 2">
    <name type="scientific">Amycolatopsis speibonae</name>
    <dbReference type="NCBI Taxonomy" id="1450224"/>
    <lineage>
        <taxon>Bacteria</taxon>
        <taxon>Bacillati</taxon>
        <taxon>Actinomycetota</taxon>
        <taxon>Actinomycetes</taxon>
        <taxon>Pseudonocardiales</taxon>
        <taxon>Pseudonocardiaceae</taxon>
        <taxon>Amycolatopsis</taxon>
    </lineage>
</organism>
<keyword evidence="2" id="KW-1185">Reference proteome</keyword>
<protein>
    <submittedName>
        <fullName evidence="1">Uncharacterized protein</fullName>
    </submittedName>
</protein>
<name>A0ABV7P821_9PSEU</name>
<evidence type="ECO:0000313" key="2">
    <source>
        <dbReference type="Proteomes" id="UP001595645"/>
    </source>
</evidence>
<reference evidence="2" key="1">
    <citation type="journal article" date="2019" name="Int. J. Syst. Evol. Microbiol.">
        <title>The Global Catalogue of Microorganisms (GCM) 10K type strain sequencing project: providing services to taxonomists for standard genome sequencing and annotation.</title>
        <authorList>
            <consortium name="The Broad Institute Genomics Platform"/>
            <consortium name="The Broad Institute Genome Sequencing Center for Infectious Disease"/>
            <person name="Wu L."/>
            <person name="Ma J."/>
        </authorList>
    </citation>
    <scope>NUCLEOTIDE SEQUENCE [LARGE SCALE GENOMIC DNA]</scope>
    <source>
        <strain evidence="2">CGMCC 4.7676</strain>
    </source>
</reference>
<dbReference type="EMBL" id="JBHRWK010000082">
    <property type="protein sequence ID" value="MFC3455229.1"/>
    <property type="molecule type" value="Genomic_DNA"/>
</dbReference>
<evidence type="ECO:0000313" key="1">
    <source>
        <dbReference type="EMBL" id="MFC3455229.1"/>
    </source>
</evidence>
<dbReference type="Proteomes" id="UP001595645">
    <property type="component" value="Unassembled WGS sequence"/>
</dbReference>
<sequence>MAEIRQVMPFLRKVPEAGAIFVGMARKFGGIRTAPDCSSEATERQRMRAVASDPYERVRQSFTATAVDNASR</sequence>
<accession>A0ABV7P821</accession>
<proteinExistence type="predicted"/>